<dbReference type="PANTHER" id="PTHR31973:SF187">
    <property type="entry name" value="MUTATOR TRANSPOSASE MUDRA PROTEIN"/>
    <property type="match status" value="1"/>
</dbReference>
<dbReference type="InterPro" id="IPR004332">
    <property type="entry name" value="Transposase_MuDR"/>
</dbReference>
<dbReference type="Proteomes" id="UP001327560">
    <property type="component" value="Chromosome 9"/>
</dbReference>
<dbReference type="EMBL" id="CP136898">
    <property type="protein sequence ID" value="WOL20151.1"/>
    <property type="molecule type" value="Genomic_DNA"/>
</dbReference>
<accession>A0AAQ3QP77</accession>
<evidence type="ECO:0000313" key="3">
    <source>
        <dbReference type="EMBL" id="WOL20151.1"/>
    </source>
</evidence>
<gene>
    <name evidence="3" type="ORF">Cni_G28953</name>
</gene>
<feature type="domain" description="MULE transposase" evidence="2">
    <location>
        <begin position="314"/>
        <end position="362"/>
    </location>
</feature>
<organism evidence="3 4">
    <name type="scientific">Canna indica</name>
    <name type="common">Indian-shot</name>
    <dbReference type="NCBI Taxonomy" id="4628"/>
    <lineage>
        <taxon>Eukaryota</taxon>
        <taxon>Viridiplantae</taxon>
        <taxon>Streptophyta</taxon>
        <taxon>Embryophyta</taxon>
        <taxon>Tracheophyta</taxon>
        <taxon>Spermatophyta</taxon>
        <taxon>Magnoliopsida</taxon>
        <taxon>Liliopsida</taxon>
        <taxon>Zingiberales</taxon>
        <taxon>Cannaceae</taxon>
        <taxon>Canna</taxon>
    </lineage>
</organism>
<evidence type="ECO:0000259" key="1">
    <source>
        <dbReference type="Pfam" id="PF03108"/>
    </source>
</evidence>
<evidence type="ECO:0000313" key="4">
    <source>
        <dbReference type="Proteomes" id="UP001327560"/>
    </source>
</evidence>
<sequence length="437" mass="50011">MELGTIMKLKSKVMMIVLRVEFNDSKEEREKDGDYFVHYGVIEPIEDGSIVKTKGGKTIGPSPQIEATVNGLATIEEIDGQYDSEELDSLDSYSDSESGRKPRYPRYRKEEMGKDFKLQLGMEFTSTKEFKEIIQEYALLNGRAIKLKKNDAKRVRLTCQGSCEFIALCSRVDKTSTFRLKTLVDKHTCNRVFNNKNAKSSWVAEKVVDKVRGSSKTKLSEIIAEIQSKYSAGISIHTAFNELKKAKNIVEGTTKEQYANLPRYLAEILRASNHNTCKLQIERPQENLQPIFQRLYMCFEGSKKGFLQDCRLFIGVDGCHLKTKYDGVLLVALGRDANNQYFPLTFAMVEFETKESWKFFLKLLLDDIGDGLLPVFDELLHGVEHRFCLRHLYNFKKKFGAWLMMKALMHGAAKTNYTGAHREKMEQIKAINNAAYD</sequence>
<dbReference type="AlphaFoldDB" id="A0AAQ3QP77"/>
<name>A0AAQ3QP77_9LILI</name>
<evidence type="ECO:0000259" key="2">
    <source>
        <dbReference type="Pfam" id="PF10551"/>
    </source>
</evidence>
<proteinExistence type="predicted"/>
<keyword evidence="4" id="KW-1185">Reference proteome</keyword>
<dbReference type="PANTHER" id="PTHR31973">
    <property type="entry name" value="POLYPROTEIN, PUTATIVE-RELATED"/>
    <property type="match status" value="1"/>
</dbReference>
<evidence type="ECO:0008006" key="5">
    <source>
        <dbReference type="Google" id="ProtNLM"/>
    </source>
</evidence>
<dbReference type="Pfam" id="PF10551">
    <property type="entry name" value="MULE"/>
    <property type="match status" value="1"/>
</dbReference>
<reference evidence="3 4" key="1">
    <citation type="submission" date="2023-10" db="EMBL/GenBank/DDBJ databases">
        <title>Chromosome-scale genome assembly provides insights into flower coloration mechanisms of Canna indica.</title>
        <authorList>
            <person name="Li C."/>
        </authorList>
    </citation>
    <scope>NUCLEOTIDE SEQUENCE [LARGE SCALE GENOMIC DNA]</scope>
    <source>
        <tissue evidence="3">Flower</tissue>
    </source>
</reference>
<dbReference type="Pfam" id="PF03108">
    <property type="entry name" value="DBD_Tnp_Mut"/>
    <property type="match status" value="1"/>
</dbReference>
<dbReference type="InterPro" id="IPR018289">
    <property type="entry name" value="MULE_transposase_dom"/>
</dbReference>
<protein>
    <recommendedName>
        <fullName evidence="5">Transposase</fullName>
    </recommendedName>
</protein>
<feature type="domain" description="Transposase MuDR plant" evidence="1">
    <location>
        <begin position="115"/>
        <end position="178"/>
    </location>
</feature>